<dbReference type="Proteomes" id="UP000032101">
    <property type="component" value="Unassembled WGS sequence"/>
</dbReference>
<dbReference type="EMBL" id="JXNZ01000347">
    <property type="protein sequence ID" value="KIQ56688.1"/>
    <property type="molecule type" value="Genomic_DNA"/>
</dbReference>
<reference evidence="1 2" key="1">
    <citation type="submission" date="2015-01" db="EMBL/GenBank/DDBJ databases">
        <title>Draft Genome Sequence of the Biocontrol and Plant Growth-Promoting Rhizobacteria (PGPR) Pseudomonas fluorescens UM270.</title>
        <authorList>
            <person name="Hernandez-Salmeron J.E."/>
            <person name="Santoyo G."/>
            <person name="Moreno-Hagelsieb G."/>
            <person name="Hernandez-Leon R."/>
        </authorList>
    </citation>
    <scope>NUCLEOTIDE SEQUENCE [LARGE SCALE GENOMIC DNA]</scope>
    <source>
        <strain evidence="1 2">UM270</strain>
    </source>
</reference>
<evidence type="ECO:0000313" key="1">
    <source>
        <dbReference type="EMBL" id="KIQ56688.1"/>
    </source>
</evidence>
<dbReference type="OrthoDB" id="6891193at2"/>
<name>A0A0D0PDB9_PSEFL</name>
<protein>
    <submittedName>
        <fullName evidence="1">Uncharacterized protein</fullName>
    </submittedName>
</protein>
<gene>
    <name evidence="1" type="ORF">RL74_24730</name>
</gene>
<proteinExistence type="predicted"/>
<dbReference type="RefSeq" id="WP_042732426.1">
    <property type="nucleotide sequence ID" value="NZ_JXNZ01000347.1"/>
</dbReference>
<dbReference type="PATRIC" id="fig|294.124.peg.5118"/>
<sequence>MAGSSTRPTAEQVRANYRKQLFKGGETLEFRAPIVVDAIPGDADGLIPISKIDAPLQIKIPEWPNRPDPGLPFFNKLYLDWKPASSSEFLEFHSEDVPDSGALPSDQFPLDRQIPLTIFESYEGTFQLRYRVKEWNSSTETLSFTAPITIDRTGPIRPDVPERIIILPQQPITTAILDQDGGVRCEIPDFTEDKKEFVTVAVAWLDKPPTSDMDPADLAYLGLLPPTRQILVPKDIVTRLGSKLHYVVYFLFDKAGNRSDMPFPVEVVVALGNLPTNLRAPSVPLAADNLIDWVDAGFPTKVEIGEYTNWDAYDGIVIRWGTTKLAETPVGSHLPFPLQITVPWTHIRDEYDFNGTNVQVTEVDYEVLRGPYPTASPGKIDVNVDLAIPGPGTGDPGPINPALELIRFKSHSNSDTELIEADIGEPASAFITLYDDPQVGDTLTLYWNGVAVSSPYIVDGSETPNQEVERIIPWSVIQQTPVMSQLPMYYTLTRTGFTNKPESRRTFVDVNVEVIDLEEPTFPDQDVPYPLNCEALVEQNGVWGIRVLIPPSVHVKKDVEVKAEWKTYDKSGSVELPNTDLKEDITVTEDQERDGIHWFIEYDKYLKPTYDTGDQYGYGKVKYTINIRGQDVSSDLVTVMIAVFENGGHCVIPRP</sequence>
<comment type="caution">
    <text evidence="1">The sequence shown here is derived from an EMBL/GenBank/DDBJ whole genome shotgun (WGS) entry which is preliminary data.</text>
</comment>
<evidence type="ECO:0000313" key="2">
    <source>
        <dbReference type="Proteomes" id="UP000032101"/>
    </source>
</evidence>
<dbReference type="AlphaFoldDB" id="A0A0D0PDB9"/>
<organism evidence="1 2">
    <name type="scientific">Pseudomonas fluorescens</name>
    <dbReference type="NCBI Taxonomy" id="294"/>
    <lineage>
        <taxon>Bacteria</taxon>
        <taxon>Pseudomonadati</taxon>
        <taxon>Pseudomonadota</taxon>
        <taxon>Gammaproteobacteria</taxon>
        <taxon>Pseudomonadales</taxon>
        <taxon>Pseudomonadaceae</taxon>
        <taxon>Pseudomonas</taxon>
    </lineage>
</organism>
<accession>A0A0D0PDB9</accession>